<evidence type="ECO:0000256" key="4">
    <source>
        <dbReference type="ARBA" id="ARBA00022729"/>
    </source>
</evidence>
<dbReference type="SUPFAM" id="SSF53649">
    <property type="entry name" value="Alkaline phosphatase-like"/>
    <property type="match status" value="1"/>
</dbReference>
<dbReference type="CDD" id="cd16144">
    <property type="entry name" value="ARS_like"/>
    <property type="match status" value="1"/>
</dbReference>
<keyword evidence="3" id="KW-0479">Metal-binding</keyword>
<dbReference type="EMBL" id="CAAHFH010000001">
    <property type="protein sequence ID" value="VGO19210.1"/>
    <property type="molecule type" value="Genomic_DNA"/>
</dbReference>
<comment type="cofactor">
    <cofactor evidence="1">
        <name>Ca(2+)</name>
        <dbReference type="ChEBI" id="CHEBI:29108"/>
    </cofactor>
</comment>
<dbReference type="InterPro" id="IPR017850">
    <property type="entry name" value="Alkaline_phosphatase_core_sf"/>
</dbReference>
<evidence type="ECO:0000256" key="6">
    <source>
        <dbReference type="ARBA" id="ARBA00022837"/>
    </source>
</evidence>
<dbReference type="AlphaFoldDB" id="A0A6C2UGA4"/>
<dbReference type="InterPro" id="IPR050738">
    <property type="entry name" value="Sulfatase"/>
</dbReference>
<dbReference type="Proteomes" id="UP000346198">
    <property type="component" value="Unassembled WGS sequence"/>
</dbReference>
<dbReference type="InterPro" id="IPR000917">
    <property type="entry name" value="Sulfatase_N"/>
</dbReference>
<dbReference type="Pfam" id="PF00884">
    <property type="entry name" value="Sulfatase"/>
    <property type="match status" value="1"/>
</dbReference>
<keyword evidence="4" id="KW-0732">Signal</keyword>
<dbReference type="PANTHER" id="PTHR42693:SF42">
    <property type="entry name" value="ARYLSULFATASE G"/>
    <property type="match status" value="1"/>
</dbReference>
<evidence type="ECO:0000256" key="1">
    <source>
        <dbReference type="ARBA" id="ARBA00001913"/>
    </source>
</evidence>
<comment type="similarity">
    <text evidence="2">Belongs to the sulfatase family.</text>
</comment>
<organism evidence="8 9">
    <name type="scientific">Pontiella sulfatireligans</name>
    <dbReference type="NCBI Taxonomy" id="2750658"/>
    <lineage>
        <taxon>Bacteria</taxon>
        <taxon>Pseudomonadati</taxon>
        <taxon>Kiritimatiellota</taxon>
        <taxon>Kiritimatiellia</taxon>
        <taxon>Kiritimatiellales</taxon>
        <taxon>Pontiellaceae</taxon>
        <taxon>Pontiella</taxon>
    </lineage>
</organism>
<evidence type="ECO:0000313" key="8">
    <source>
        <dbReference type="EMBL" id="VGO19210.1"/>
    </source>
</evidence>
<evidence type="ECO:0000313" key="9">
    <source>
        <dbReference type="Proteomes" id="UP000346198"/>
    </source>
</evidence>
<keyword evidence="9" id="KW-1185">Reference proteome</keyword>
<dbReference type="GO" id="GO:0046872">
    <property type="term" value="F:metal ion binding"/>
    <property type="evidence" value="ECO:0007669"/>
    <property type="project" value="UniProtKB-KW"/>
</dbReference>
<keyword evidence="5" id="KW-0378">Hydrolase</keyword>
<proteinExistence type="inferred from homology"/>
<protein>
    <submittedName>
        <fullName evidence="8">Arylsulfatase</fullName>
    </submittedName>
</protein>
<dbReference type="Gene3D" id="3.30.1120.10">
    <property type="match status" value="1"/>
</dbReference>
<evidence type="ECO:0000256" key="3">
    <source>
        <dbReference type="ARBA" id="ARBA00022723"/>
    </source>
</evidence>
<reference evidence="8 9" key="1">
    <citation type="submission" date="2019-04" db="EMBL/GenBank/DDBJ databases">
        <authorList>
            <person name="Van Vliet M D."/>
        </authorList>
    </citation>
    <scope>NUCLEOTIDE SEQUENCE [LARGE SCALE GENOMIC DNA]</scope>
    <source>
        <strain evidence="8 9">F21</strain>
    </source>
</reference>
<feature type="domain" description="Sulfatase N-terminal" evidence="7">
    <location>
        <begin position="37"/>
        <end position="388"/>
    </location>
</feature>
<gene>
    <name evidence="8" type="primary">atsA_119</name>
    <name evidence="8" type="ORF">SCARR_01267</name>
</gene>
<dbReference type="RefSeq" id="WP_136060627.1">
    <property type="nucleotide sequence ID" value="NZ_CAAHFH010000001.1"/>
</dbReference>
<evidence type="ECO:0000256" key="5">
    <source>
        <dbReference type="ARBA" id="ARBA00022801"/>
    </source>
</evidence>
<keyword evidence="6" id="KW-0106">Calcium</keyword>
<dbReference type="PANTHER" id="PTHR42693">
    <property type="entry name" value="ARYLSULFATASE FAMILY MEMBER"/>
    <property type="match status" value="1"/>
</dbReference>
<accession>A0A6C2UGA4</accession>
<dbReference type="Gene3D" id="3.40.720.10">
    <property type="entry name" value="Alkaline Phosphatase, subunit A"/>
    <property type="match status" value="1"/>
</dbReference>
<name>A0A6C2UGA4_9BACT</name>
<evidence type="ECO:0000259" key="7">
    <source>
        <dbReference type="Pfam" id="PF00884"/>
    </source>
</evidence>
<dbReference type="PROSITE" id="PS00149">
    <property type="entry name" value="SULFATASE_2"/>
    <property type="match status" value="1"/>
</dbReference>
<dbReference type="InterPro" id="IPR024607">
    <property type="entry name" value="Sulfatase_CS"/>
</dbReference>
<evidence type="ECO:0000256" key="2">
    <source>
        <dbReference type="ARBA" id="ARBA00008779"/>
    </source>
</evidence>
<sequence>MRRRHFLQTTAIASAATSFGAAKAKSRNKVETAEGHPNIILFYVDDLGWMDLGVQGSKFYETPNIDRLAKEGVRYMQGYTPHPRCLPARYGVITGRFPARGGVPGGKGHLQPEDRTMAQALGAGGYKTCFAGKWHLAHEAETLPQNMGFDVNIAAGAAGAPTTYFYPYRKKETDKLKKGWEIGLDKEYIAGMEDGKDGDYITETMTTKCLDFIEDNSSNPFFLYLSHYGVHTPLEAPARLVKKYEAKLKTMKFDGPEYALVDQATGRGDQKMRQDNAVYAAMIESVDESLGRVFQTLEKLGIADNTIIAFTADNGGLSNRGETNGKISGRPLATSNLPLKTGKGWLYEGGIREAFIVKWPGVTKPGFVNERDVVVGSDLFPTFLEMAGLPLQPKNHIDGISIVPSLKGEMFKRGKPVFWHSPTSRPYSTGDTDSSAVRIGDYKLLEWYNADHVELYDLSKDIGEQNDLSKKRPEKTAEMLAVLQDWRKEINAHTRDQSWGK</sequence>
<dbReference type="GO" id="GO:0004065">
    <property type="term" value="F:arylsulfatase activity"/>
    <property type="evidence" value="ECO:0007669"/>
    <property type="project" value="TreeGrafter"/>
</dbReference>